<feature type="compositionally biased region" description="Basic and acidic residues" evidence="1">
    <location>
        <begin position="114"/>
        <end position="126"/>
    </location>
</feature>
<name>A0A9W7E299_9STRA</name>
<reference evidence="3" key="1">
    <citation type="journal article" date="2023" name="Commun. Biol.">
        <title>Genome analysis of Parmales, the sister group of diatoms, reveals the evolutionary specialization of diatoms from phago-mixotrophs to photoautotrophs.</title>
        <authorList>
            <person name="Ban H."/>
            <person name="Sato S."/>
            <person name="Yoshikawa S."/>
            <person name="Yamada K."/>
            <person name="Nakamura Y."/>
            <person name="Ichinomiya M."/>
            <person name="Sato N."/>
            <person name="Blanc-Mathieu R."/>
            <person name="Endo H."/>
            <person name="Kuwata A."/>
            <person name="Ogata H."/>
        </authorList>
    </citation>
    <scope>NUCLEOTIDE SEQUENCE [LARGE SCALE GENOMIC DNA]</scope>
    <source>
        <strain evidence="3">NIES 3701</strain>
    </source>
</reference>
<keyword evidence="3" id="KW-1185">Reference proteome</keyword>
<feature type="region of interest" description="Disordered" evidence="1">
    <location>
        <begin position="70"/>
        <end position="150"/>
    </location>
</feature>
<sequence>MESSNPPTPPRSGRTASLVDLLARQDGVFSGILDPVSGAALDVVVSHAYRDGPHIGTYKTVTSTVTRLYRDGPHLGSENVEPKKNDSDSSDEEIDEVEKYRSIQRRRRRLRPNGVKDLDREDESRPARSKTKQLSAGQANLLRTASRPTETPRGEIHYGYHDYILDSNLQWDHYMHHLTSIDRFNENYRCERRVFAVWKRVCWWRVLRVRYGKRCLQNWSALAVNAKGFRRSAEIGQKFFGATGLRRGWKAFKNSAKRRQLVKRRKMAATAAEQFQKAGCKRAMKKMKEWRTKRIRRREGALKIKNLNFELIMRPVLSALRDFAVKAINSGYFKVAVRKLMRNVDERRRLRSLYYMAWDRSEVQAMKRGIRKFRRYASLKKNFRVRLLLAFSGTEKLLKARMFFHWRVFWEEVLLSRAVVFDNACRTLRLRTMRTCLEKLFKNRVQGLAIKEADVMFRDWKIRRGIRKWRLFVAHNSAIRGFRHIQQFKSDSRLKIMCFQAWRSRILVHARGRNVKRAIGINLAKKTWRRMSIVYSASKFCKLRIGLMLTKIMVAWLSFSLDEKQKRLKLVKFAMVFWRKKLLRRVKLQARAKNFFAVRCTWSCKLVSFRELKKFGERQKEGRRLMTKQYTNMLLKKKELAIKTWKFVVERVSWQKARLRLSVARNKRKTFDLWKDWATEERSDRLLLEFGARQDDDLKQRRCLRKLRLEGIKRRREKSGIEIGKKHFFRRWANAGLSRWRSNILAWKAAKDKTATGTAYHREKALRSGMHELLACRKTWKVKRLMRVAALMLRKKHGLGRCLIEWRKATKKRIVLRQGVQCGLRLMVLLAWKRWRAGALRVRHRRKWLRVIVGVWRREARWVAELCRMASLKRFWTRWELGTKAQLERRRVEAGLTSTIRVMRKSTIFREWRRRYLADLFYRGEGERLRARHTLCLLHRRGSAFSSKRTELSSWLRSGILVHGARSAAGIIWRDALRSFELVRINDGRVDLSVWAGSIRLQSLHIAMEGMKTWLLGKLERARSNVAALQFWKETLCAKVFSEWKVVKAERLFMEVNNEVALDFWYRSTIKMFFKAWEVRTMYFVKIRLEAEVVQLRAGFEKFVWGIEEAKLKRLQRLAASELSTVRLRRVLLANFTAWNDYVLFERKDREIRRQRKEIMSLLQLVLVRWRMWVRGLKLTRLVHVHHDKRFNASVEHDIMDELRASASASGL</sequence>
<gene>
    <name evidence="2" type="ORF">TrST_g270</name>
</gene>
<protein>
    <recommendedName>
        <fullName evidence="4">Sfi1 spindle body domain-containing protein</fullName>
    </recommendedName>
</protein>
<comment type="caution">
    <text evidence="2">The sequence shown here is derived from an EMBL/GenBank/DDBJ whole genome shotgun (WGS) entry which is preliminary data.</text>
</comment>
<organism evidence="2 3">
    <name type="scientific">Triparma strigata</name>
    <dbReference type="NCBI Taxonomy" id="1606541"/>
    <lineage>
        <taxon>Eukaryota</taxon>
        <taxon>Sar</taxon>
        <taxon>Stramenopiles</taxon>
        <taxon>Ochrophyta</taxon>
        <taxon>Bolidophyceae</taxon>
        <taxon>Parmales</taxon>
        <taxon>Triparmaceae</taxon>
        <taxon>Triparma</taxon>
    </lineage>
</organism>
<dbReference type="AlphaFoldDB" id="A0A9W7E299"/>
<accession>A0A9W7E299</accession>
<feature type="compositionally biased region" description="Basic residues" evidence="1">
    <location>
        <begin position="102"/>
        <end position="111"/>
    </location>
</feature>
<evidence type="ECO:0000313" key="2">
    <source>
        <dbReference type="EMBL" id="GMH63587.1"/>
    </source>
</evidence>
<dbReference type="OrthoDB" id="194433at2759"/>
<proteinExistence type="predicted"/>
<evidence type="ECO:0008006" key="4">
    <source>
        <dbReference type="Google" id="ProtNLM"/>
    </source>
</evidence>
<dbReference type="Proteomes" id="UP001165085">
    <property type="component" value="Unassembled WGS sequence"/>
</dbReference>
<evidence type="ECO:0000313" key="3">
    <source>
        <dbReference type="Proteomes" id="UP001165085"/>
    </source>
</evidence>
<feature type="compositionally biased region" description="Polar residues" evidence="1">
    <location>
        <begin position="132"/>
        <end position="149"/>
    </location>
</feature>
<evidence type="ECO:0000256" key="1">
    <source>
        <dbReference type="SAM" id="MobiDB-lite"/>
    </source>
</evidence>
<dbReference type="EMBL" id="BRXY01000086">
    <property type="protein sequence ID" value="GMH63587.1"/>
    <property type="molecule type" value="Genomic_DNA"/>
</dbReference>